<dbReference type="PANTHER" id="PTHR45947:SF3">
    <property type="entry name" value="SULFOQUINOVOSYL TRANSFERASE SQD2"/>
    <property type="match status" value="1"/>
</dbReference>
<organism evidence="3">
    <name type="scientific">uncultured marine group II/III euryarchaeote KM3_177_A07</name>
    <dbReference type="NCBI Taxonomy" id="1457938"/>
    <lineage>
        <taxon>Archaea</taxon>
        <taxon>Methanobacteriati</taxon>
        <taxon>Methanobacteriota</taxon>
        <taxon>environmental samples</taxon>
    </lineage>
</organism>
<protein>
    <submittedName>
        <fullName evidence="3">Glucosyltransferase</fullName>
    </submittedName>
</protein>
<dbReference type="InterPro" id="IPR050194">
    <property type="entry name" value="Glycosyltransferase_grp1"/>
</dbReference>
<dbReference type="Pfam" id="PF00534">
    <property type="entry name" value="Glycos_transf_1"/>
    <property type="match status" value="1"/>
</dbReference>
<dbReference type="SUPFAM" id="SSF53756">
    <property type="entry name" value="UDP-Glycosyltransferase/glycogen phosphorylase"/>
    <property type="match status" value="1"/>
</dbReference>
<name>A0A075GP49_9EURY</name>
<dbReference type="CDD" id="cd03801">
    <property type="entry name" value="GT4_PimA-like"/>
    <property type="match status" value="1"/>
</dbReference>
<dbReference type="Pfam" id="PF13439">
    <property type="entry name" value="Glyco_transf_4"/>
    <property type="match status" value="1"/>
</dbReference>
<dbReference type="Gene3D" id="3.40.50.2000">
    <property type="entry name" value="Glycogen Phosphorylase B"/>
    <property type="match status" value="2"/>
</dbReference>
<evidence type="ECO:0000259" key="2">
    <source>
        <dbReference type="Pfam" id="PF13439"/>
    </source>
</evidence>
<accession>A0A075GP49</accession>
<reference evidence="3" key="1">
    <citation type="journal article" date="2014" name="Genome Biol. Evol.">
        <title>Pangenome evidence for extensive interdomain horizontal transfer affecting lineage core and shell genes in uncultured planktonic thaumarchaeota and euryarchaeota.</title>
        <authorList>
            <person name="Deschamps P."/>
            <person name="Zivanovic Y."/>
            <person name="Moreira D."/>
            <person name="Rodriguez-Valera F."/>
            <person name="Lopez-Garcia P."/>
        </authorList>
    </citation>
    <scope>NUCLEOTIDE SEQUENCE</scope>
</reference>
<dbReference type="PANTHER" id="PTHR45947">
    <property type="entry name" value="SULFOQUINOVOSYL TRANSFERASE SQD2"/>
    <property type="match status" value="1"/>
</dbReference>
<dbReference type="AlphaFoldDB" id="A0A075GP49"/>
<evidence type="ECO:0000259" key="1">
    <source>
        <dbReference type="Pfam" id="PF00534"/>
    </source>
</evidence>
<sequence length="383" mass="40973">MRVLQGCVRYPPAPGGAETHVAALAEGLQQRGHDVAVHTTDLWSETPFTRRVMPSRVNGVPITRHRARSPGGEAHYVLAPGMVSAFLAAETDIVHTHSYGYFQNSTALLRRRLRETPWVITPHFHPTWSMWGGARRLGLRRVYDATVGRETLAAADAVVCVSRHESELLLAEVGCDSAKIRVIPNGIHWETWREPPTGAQFRKAFPQLGERLVLYAGRLATNKGLPDLVSAAASFPEAELLLVGQDMGPGKALDAQAAAAGITLHRLGHLDDDLYRSVFGAAELLALPSDYEAFGIVLLEAAAAGLPVVATRVGGVPEAVVEGETGQLVDYGDPEALGAAIASLLSDAAAAAALGAAGRERVARDFTWESIVGRIEALYAELH</sequence>
<dbReference type="EMBL" id="KF900721">
    <property type="protein sequence ID" value="AIF04860.1"/>
    <property type="molecule type" value="Genomic_DNA"/>
</dbReference>
<feature type="domain" description="Glycosyltransferase subfamily 4-like N-terminal" evidence="2">
    <location>
        <begin position="14"/>
        <end position="187"/>
    </location>
</feature>
<feature type="domain" description="Glycosyl transferase family 1" evidence="1">
    <location>
        <begin position="201"/>
        <end position="361"/>
    </location>
</feature>
<dbReference type="InterPro" id="IPR028098">
    <property type="entry name" value="Glyco_trans_4-like_N"/>
</dbReference>
<dbReference type="GO" id="GO:0016758">
    <property type="term" value="F:hexosyltransferase activity"/>
    <property type="evidence" value="ECO:0007669"/>
    <property type="project" value="TreeGrafter"/>
</dbReference>
<dbReference type="InterPro" id="IPR001296">
    <property type="entry name" value="Glyco_trans_1"/>
</dbReference>
<keyword evidence="3" id="KW-0808">Transferase</keyword>
<evidence type="ECO:0000313" key="3">
    <source>
        <dbReference type="EMBL" id="AIF04860.1"/>
    </source>
</evidence>
<proteinExistence type="predicted"/>